<keyword evidence="3" id="KW-1185">Reference proteome</keyword>
<evidence type="ECO:0000313" key="2">
    <source>
        <dbReference type="EMBL" id="GAA2681998.1"/>
    </source>
</evidence>
<organism evidence="2 3">
    <name type="scientific">Streptomyces lunalinharesii</name>
    <dbReference type="NCBI Taxonomy" id="333384"/>
    <lineage>
        <taxon>Bacteria</taxon>
        <taxon>Bacillati</taxon>
        <taxon>Actinomycetota</taxon>
        <taxon>Actinomycetes</taxon>
        <taxon>Kitasatosporales</taxon>
        <taxon>Streptomycetaceae</taxon>
        <taxon>Streptomyces</taxon>
    </lineage>
</organism>
<feature type="region of interest" description="Disordered" evidence="1">
    <location>
        <begin position="1"/>
        <end position="64"/>
    </location>
</feature>
<feature type="compositionally biased region" description="Gly residues" evidence="1">
    <location>
        <begin position="23"/>
        <end position="41"/>
    </location>
</feature>
<gene>
    <name evidence="2" type="ORF">GCM10009864_63330</name>
</gene>
<protein>
    <submittedName>
        <fullName evidence="2">Uncharacterized protein</fullName>
    </submittedName>
</protein>
<dbReference type="EMBL" id="BAAARK010000029">
    <property type="protein sequence ID" value="GAA2681998.1"/>
    <property type="molecule type" value="Genomic_DNA"/>
</dbReference>
<comment type="caution">
    <text evidence="2">The sequence shown here is derived from an EMBL/GenBank/DDBJ whole genome shotgun (WGS) entry which is preliminary data.</text>
</comment>
<reference evidence="3" key="1">
    <citation type="journal article" date="2019" name="Int. J. Syst. Evol. Microbiol.">
        <title>The Global Catalogue of Microorganisms (GCM) 10K type strain sequencing project: providing services to taxonomists for standard genome sequencing and annotation.</title>
        <authorList>
            <consortium name="The Broad Institute Genomics Platform"/>
            <consortium name="The Broad Institute Genome Sequencing Center for Infectious Disease"/>
            <person name="Wu L."/>
            <person name="Ma J."/>
        </authorList>
    </citation>
    <scope>NUCLEOTIDE SEQUENCE [LARGE SCALE GENOMIC DNA]</scope>
    <source>
        <strain evidence="3">JCM 16374</strain>
    </source>
</reference>
<accession>A0ABP6F2U5</accession>
<evidence type="ECO:0000313" key="3">
    <source>
        <dbReference type="Proteomes" id="UP001500994"/>
    </source>
</evidence>
<sequence length="64" mass="6250">MGFPEPLGAAERSAVRRRAGPAVGPGGGGVTGADGGTGGQRRQGQCHEESKGSHIHSNEVAAAG</sequence>
<name>A0ABP6F2U5_9ACTN</name>
<evidence type="ECO:0000256" key="1">
    <source>
        <dbReference type="SAM" id="MobiDB-lite"/>
    </source>
</evidence>
<dbReference type="Proteomes" id="UP001500994">
    <property type="component" value="Unassembled WGS sequence"/>
</dbReference>
<proteinExistence type="predicted"/>